<dbReference type="GO" id="GO:0003700">
    <property type="term" value="F:DNA-binding transcription factor activity"/>
    <property type="evidence" value="ECO:0007669"/>
    <property type="project" value="InterPro"/>
</dbReference>
<dbReference type="PROSITE" id="PS50888">
    <property type="entry name" value="BHLH"/>
    <property type="match status" value="1"/>
</dbReference>
<dbReference type="PANTHER" id="PTHR45914:SF12">
    <property type="entry name" value="TRANSCRIPTION FACTOR BHLH87"/>
    <property type="match status" value="1"/>
</dbReference>
<evidence type="ECO:0000256" key="2">
    <source>
        <dbReference type="ARBA" id="ARBA00023015"/>
    </source>
</evidence>
<evidence type="ECO:0000256" key="6">
    <source>
        <dbReference type="SAM" id="MobiDB-lite"/>
    </source>
</evidence>
<evidence type="ECO:0000256" key="1">
    <source>
        <dbReference type="ARBA" id="ARBA00004123"/>
    </source>
</evidence>
<gene>
    <name evidence="8" type="primary">LOC109007880</name>
</gene>
<dbReference type="InterPro" id="IPR011598">
    <property type="entry name" value="bHLH_dom"/>
</dbReference>
<dbReference type="Pfam" id="PF00010">
    <property type="entry name" value="HLH"/>
    <property type="match status" value="1"/>
</dbReference>
<dbReference type="OrthoDB" id="2017571at2759"/>
<dbReference type="STRING" id="51240.A0A2I4GHC5"/>
<dbReference type="SMART" id="SM00353">
    <property type="entry name" value="HLH"/>
    <property type="match status" value="1"/>
</dbReference>
<keyword evidence="2" id="KW-0805">Transcription regulation</keyword>
<evidence type="ECO:0000313" key="7">
    <source>
        <dbReference type="Proteomes" id="UP000235220"/>
    </source>
</evidence>
<feature type="compositionally biased region" description="Polar residues" evidence="6">
    <location>
        <begin position="258"/>
        <end position="272"/>
    </location>
</feature>
<dbReference type="RefSeq" id="XP_018843297.1">
    <property type="nucleotide sequence ID" value="XM_018987752.2"/>
</dbReference>
<sequence>MEGLGWDGSLLVTNTPSLWSNQQHVEESMVLSNSNSSVLINPIQALQEAQTSHVLASSDKVGVMFQPLTLVSDSMKFVSNTNLSDRQEAMRLAAEAMVAKPGAGTSLGEDLTSELCPSPLMINGHYITNPLSGFWSDFYMSKQSQLLNGLQNGKECLLSDTNNKDTSAEHDGIPTMFSNCRNLWNFGSGSTAISSGESENNASNARNKDMHCSVNELEERVSKSSSEFYGYHEKFRESKPVSTKRSSSDQRELKAGQNYHSSYLLQTDSATTRGGFKLISENPPKSKKSRSEKRPSTSNINFQQSGSSVSSSIVEPDPEAITQMKEMIYRAAAFRPVVNLGLEVVEKPKRKNVRISTDPQTVAARQRRERISEKIRVLQRLVPGGSKMDTASMLDEAANYLKFLRSQVKALENLSHQLDSMNYPPTDIAFSFHPSFPN</sequence>
<dbReference type="SUPFAM" id="SSF47459">
    <property type="entry name" value="HLH, helix-loop-helix DNA-binding domain"/>
    <property type="match status" value="1"/>
</dbReference>
<dbReference type="CDD" id="cd11454">
    <property type="entry name" value="bHLH_AtIND_like"/>
    <property type="match status" value="1"/>
</dbReference>
<dbReference type="InterPro" id="IPR045843">
    <property type="entry name" value="IND-like"/>
</dbReference>
<dbReference type="PANTHER" id="PTHR45914">
    <property type="entry name" value="TRANSCRIPTION FACTOR HEC3-RELATED"/>
    <property type="match status" value="1"/>
</dbReference>
<name>A0A2I4GHC5_JUGRE</name>
<reference evidence="8" key="1">
    <citation type="submission" date="2025-08" db="UniProtKB">
        <authorList>
            <consortium name="RefSeq"/>
        </authorList>
    </citation>
    <scope>IDENTIFICATION</scope>
    <source>
        <tissue evidence="8">Leaves</tissue>
    </source>
</reference>
<dbReference type="KEGG" id="jre:109007880"/>
<evidence type="ECO:0000313" key="8">
    <source>
        <dbReference type="RefSeq" id="XP_018843297.1"/>
    </source>
</evidence>
<keyword evidence="5" id="KW-0539">Nucleus</keyword>
<dbReference type="Gramene" id="Jr12_18360_p1">
    <property type="protein sequence ID" value="cds.Jr12_18360_p1"/>
    <property type="gene ID" value="Jr12_18360"/>
</dbReference>
<evidence type="ECO:0000256" key="4">
    <source>
        <dbReference type="ARBA" id="ARBA00023163"/>
    </source>
</evidence>
<keyword evidence="4" id="KW-0804">Transcription</keyword>
<accession>A0A2I4GHC5</accession>
<comment type="subcellular location">
    <subcellularLocation>
        <location evidence="1">Nucleus</location>
    </subcellularLocation>
</comment>
<dbReference type="GeneID" id="109007880"/>
<organism evidence="7 8">
    <name type="scientific">Juglans regia</name>
    <name type="common">English walnut</name>
    <dbReference type="NCBI Taxonomy" id="51240"/>
    <lineage>
        <taxon>Eukaryota</taxon>
        <taxon>Viridiplantae</taxon>
        <taxon>Streptophyta</taxon>
        <taxon>Embryophyta</taxon>
        <taxon>Tracheophyta</taxon>
        <taxon>Spermatophyta</taxon>
        <taxon>Magnoliopsida</taxon>
        <taxon>eudicotyledons</taxon>
        <taxon>Gunneridae</taxon>
        <taxon>Pentapetalae</taxon>
        <taxon>rosids</taxon>
        <taxon>fabids</taxon>
        <taxon>Fagales</taxon>
        <taxon>Juglandaceae</taxon>
        <taxon>Juglans</taxon>
    </lineage>
</organism>
<dbReference type="FunCoup" id="A0A2I4GHC5">
    <property type="interactions" value="151"/>
</dbReference>
<keyword evidence="3" id="KW-0238">DNA-binding</keyword>
<dbReference type="GO" id="GO:0005634">
    <property type="term" value="C:nucleus"/>
    <property type="evidence" value="ECO:0007669"/>
    <property type="project" value="UniProtKB-SubCell"/>
</dbReference>
<keyword evidence="7" id="KW-1185">Reference proteome</keyword>
<evidence type="ECO:0000256" key="3">
    <source>
        <dbReference type="ARBA" id="ARBA00023125"/>
    </source>
</evidence>
<dbReference type="FunFam" id="4.10.280.10:FF:000053">
    <property type="entry name" value="BHLH transcription factor"/>
    <property type="match status" value="1"/>
</dbReference>
<feature type="region of interest" description="Disordered" evidence="6">
    <location>
        <begin position="235"/>
        <end position="314"/>
    </location>
</feature>
<proteinExistence type="predicted"/>
<dbReference type="AlphaFoldDB" id="A0A2I4GHC5"/>
<protein>
    <submittedName>
        <fullName evidence="8">Transcription factor bHLH87-like</fullName>
    </submittedName>
</protein>
<dbReference type="GO" id="GO:0003677">
    <property type="term" value="F:DNA binding"/>
    <property type="evidence" value="ECO:0007669"/>
    <property type="project" value="UniProtKB-KW"/>
</dbReference>
<evidence type="ECO:0000256" key="5">
    <source>
        <dbReference type="ARBA" id="ARBA00023242"/>
    </source>
</evidence>
<dbReference type="Proteomes" id="UP000235220">
    <property type="component" value="Chromosome 12"/>
</dbReference>
<dbReference type="GO" id="GO:0046983">
    <property type="term" value="F:protein dimerization activity"/>
    <property type="evidence" value="ECO:0007669"/>
    <property type="project" value="InterPro"/>
</dbReference>
<dbReference type="Gene3D" id="4.10.280.10">
    <property type="entry name" value="Helix-loop-helix DNA-binding domain"/>
    <property type="match status" value="1"/>
</dbReference>
<dbReference type="InterPro" id="IPR036638">
    <property type="entry name" value="HLH_DNA-bd_sf"/>
</dbReference>